<dbReference type="STRING" id="279113.CPter91_5046"/>
<dbReference type="EMBL" id="CP013234">
    <property type="protein sequence ID" value="AMP07334.1"/>
    <property type="molecule type" value="Genomic_DNA"/>
</dbReference>
<dbReference type="AlphaFoldDB" id="A0A127QBD2"/>
<evidence type="ECO:0000313" key="2">
    <source>
        <dbReference type="Proteomes" id="UP000074561"/>
    </source>
</evidence>
<evidence type="ECO:0000313" key="1">
    <source>
        <dbReference type="EMBL" id="AMP07334.1"/>
    </source>
</evidence>
<accession>A0A127QBD2</accession>
<name>A0A127QBD2_9BURK</name>
<proteinExistence type="predicted"/>
<organism evidence="1 2">
    <name type="scientific">Collimonas pratensis</name>
    <dbReference type="NCBI Taxonomy" id="279113"/>
    <lineage>
        <taxon>Bacteria</taxon>
        <taxon>Pseudomonadati</taxon>
        <taxon>Pseudomonadota</taxon>
        <taxon>Betaproteobacteria</taxon>
        <taxon>Burkholderiales</taxon>
        <taxon>Oxalobacteraceae</taxon>
        <taxon>Collimonas</taxon>
    </lineage>
</organism>
<dbReference type="Proteomes" id="UP000074561">
    <property type="component" value="Chromosome"/>
</dbReference>
<gene>
    <name evidence="1" type="ORF">CPter91_5046</name>
</gene>
<sequence>MFGKGDYMPQSLPTSRRNTLNYLACIYPGFVIELTQRNDIT</sequence>
<protein>
    <submittedName>
        <fullName evidence="1">Uncharacterized protein</fullName>
    </submittedName>
</protein>
<reference evidence="1 2" key="1">
    <citation type="submission" date="2015-11" db="EMBL/GenBank/DDBJ databases">
        <title>Exploring the genomic traits of fungus-feeding bacterial genus Collimonas.</title>
        <authorList>
            <person name="Song C."/>
            <person name="Schmidt R."/>
            <person name="de Jager V."/>
            <person name="Krzyzanowska D."/>
            <person name="Jongedijk E."/>
            <person name="Cankar K."/>
            <person name="Beekwilder J."/>
            <person name="van Veen A."/>
            <person name="de Boer W."/>
            <person name="van Veen J.A."/>
            <person name="Garbeva P."/>
        </authorList>
    </citation>
    <scope>NUCLEOTIDE SEQUENCE [LARGE SCALE GENOMIC DNA]</scope>
    <source>
        <strain evidence="1 2">Ter91</strain>
    </source>
</reference>
<dbReference type="PATRIC" id="fig|279113.9.peg.4995"/>
<dbReference type="KEGG" id="cpra:CPter91_5046"/>